<comment type="caution">
    <text evidence="17">The sequence shown here is derived from an EMBL/GenBank/DDBJ whole genome shotgun (WGS) entry which is preliminary data.</text>
</comment>
<dbReference type="EMBL" id="WWCW01000121">
    <property type="protein sequence ID" value="MYM90451.1"/>
    <property type="molecule type" value="Genomic_DNA"/>
</dbReference>
<dbReference type="AlphaFoldDB" id="A0A845G999"/>
<evidence type="ECO:0000256" key="4">
    <source>
        <dbReference type="ARBA" id="ARBA00022452"/>
    </source>
</evidence>
<dbReference type="InterPro" id="IPR037066">
    <property type="entry name" value="Plug_dom_sf"/>
</dbReference>
<dbReference type="Pfam" id="PF07715">
    <property type="entry name" value="Plug"/>
    <property type="match status" value="1"/>
</dbReference>
<comment type="subcellular location">
    <subcellularLocation>
        <location evidence="1 12">Cell outer membrane</location>
        <topology evidence="1 12">Multi-pass membrane protein</topology>
    </subcellularLocation>
</comment>
<dbReference type="InterPro" id="IPR012910">
    <property type="entry name" value="Plug_dom"/>
</dbReference>
<sequence length="618" mass="66678">MNLHISRPAALTSLALAMAASYAHAEPIAGTVLVTATRSPQALADVISDSVTISAEQIAESGAGSIIDLLQRQRGIEIARTGGAGTNSTVFIRGANSNQNLVLVDGVRIGSSTTGAANWSALPLTSIDHIEIVYGPLSSLYGADAIGGVIQIFTKKGKGAPAFTAFAGYGTDNTREGDVSVSGATGGEHSISYAISAGKEKSDGFSATRPASGSYNADKDGYDRESAAAQFSLRLAEGHEVGALLLHSKLDSQYDNGASPYDVRSHAKLENASVYSKNQILPIWQSLVQYSQSKDDGANYSSASAFGYSQANTKQTDFTWQNDVQIGADVLQLLYDHRKEEVQTSGFTLDASQRTTNSLAASYNARRGDNLFNASVRRDKSIYGSKNTGSVGYGYNFTRALRATASYGTSFRAPTFNELYYPGYGNDKNKPELGKNAEIGLHYDNGTTALSATYYHNRLTDLLVNTVPCPFSVTQYPYGCAYNVNHALLEGLTMAASQQLGRFNLAANVDLQDPRDETSDKRLQRRAKKHANLMADYSAGALKAGVEIELSGDRYEDSANKVRMGGYGLVNLYATYHFNRDWSALVRWNNIGDKQYDLARNYTTPMSKLFAGIRYGYK</sequence>
<dbReference type="InterPro" id="IPR039426">
    <property type="entry name" value="TonB-dep_rcpt-like"/>
</dbReference>
<evidence type="ECO:0000256" key="1">
    <source>
        <dbReference type="ARBA" id="ARBA00004571"/>
    </source>
</evidence>
<feature type="domain" description="TonB-dependent receptor-like beta-barrel" evidence="15">
    <location>
        <begin position="180"/>
        <end position="591"/>
    </location>
</feature>
<dbReference type="Gene3D" id="2.40.170.20">
    <property type="entry name" value="TonB-dependent receptor, beta-barrel domain"/>
    <property type="match status" value="1"/>
</dbReference>
<keyword evidence="10 17" id="KW-0675">Receptor</keyword>
<evidence type="ECO:0000259" key="16">
    <source>
        <dbReference type="Pfam" id="PF07715"/>
    </source>
</evidence>
<protein>
    <submittedName>
        <fullName evidence="17">TonB-dependent receptor</fullName>
    </submittedName>
</protein>
<evidence type="ECO:0000256" key="11">
    <source>
        <dbReference type="ARBA" id="ARBA00023237"/>
    </source>
</evidence>
<dbReference type="SUPFAM" id="SSF56935">
    <property type="entry name" value="Porins"/>
    <property type="match status" value="1"/>
</dbReference>
<gene>
    <name evidence="17" type="ORF">GTP91_25170</name>
</gene>
<evidence type="ECO:0000313" key="17">
    <source>
        <dbReference type="EMBL" id="MYM90451.1"/>
    </source>
</evidence>
<evidence type="ECO:0000256" key="6">
    <source>
        <dbReference type="ARBA" id="ARBA00022729"/>
    </source>
</evidence>
<feature type="signal peptide" evidence="14">
    <location>
        <begin position="1"/>
        <end position="25"/>
    </location>
</feature>
<evidence type="ECO:0000256" key="5">
    <source>
        <dbReference type="ARBA" id="ARBA00022692"/>
    </source>
</evidence>
<evidence type="ECO:0000313" key="18">
    <source>
        <dbReference type="Proteomes" id="UP000470302"/>
    </source>
</evidence>
<keyword evidence="11 12" id="KW-0998">Cell outer membrane</keyword>
<evidence type="ECO:0000256" key="13">
    <source>
        <dbReference type="RuleBase" id="RU003357"/>
    </source>
</evidence>
<evidence type="ECO:0000256" key="2">
    <source>
        <dbReference type="ARBA" id="ARBA00009810"/>
    </source>
</evidence>
<evidence type="ECO:0000259" key="15">
    <source>
        <dbReference type="Pfam" id="PF00593"/>
    </source>
</evidence>
<evidence type="ECO:0000256" key="7">
    <source>
        <dbReference type="ARBA" id="ARBA00023065"/>
    </source>
</evidence>
<accession>A0A845G999</accession>
<evidence type="ECO:0000256" key="10">
    <source>
        <dbReference type="ARBA" id="ARBA00023170"/>
    </source>
</evidence>
<evidence type="ECO:0000256" key="3">
    <source>
        <dbReference type="ARBA" id="ARBA00022448"/>
    </source>
</evidence>
<dbReference type="GO" id="GO:0006811">
    <property type="term" value="P:monoatomic ion transport"/>
    <property type="evidence" value="ECO:0007669"/>
    <property type="project" value="UniProtKB-KW"/>
</dbReference>
<dbReference type="Pfam" id="PF00593">
    <property type="entry name" value="TonB_dep_Rec_b-barrel"/>
    <property type="match status" value="1"/>
</dbReference>
<evidence type="ECO:0000256" key="12">
    <source>
        <dbReference type="PROSITE-ProRule" id="PRU01360"/>
    </source>
</evidence>
<dbReference type="PROSITE" id="PS52016">
    <property type="entry name" value="TONB_DEPENDENT_REC_3"/>
    <property type="match status" value="1"/>
</dbReference>
<feature type="domain" description="TonB-dependent receptor plug" evidence="16">
    <location>
        <begin position="49"/>
        <end position="149"/>
    </location>
</feature>
<proteinExistence type="inferred from homology"/>
<dbReference type="CDD" id="cd01347">
    <property type="entry name" value="ligand_gated_channel"/>
    <property type="match status" value="1"/>
</dbReference>
<organism evidence="17 18">
    <name type="scientific">Duganella vulcania</name>
    <dbReference type="NCBI Taxonomy" id="2692166"/>
    <lineage>
        <taxon>Bacteria</taxon>
        <taxon>Pseudomonadati</taxon>
        <taxon>Pseudomonadota</taxon>
        <taxon>Betaproteobacteria</taxon>
        <taxon>Burkholderiales</taxon>
        <taxon>Oxalobacteraceae</taxon>
        <taxon>Telluria group</taxon>
        <taxon>Duganella</taxon>
    </lineage>
</organism>
<dbReference type="GO" id="GO:0009279">
    <property type="term" value="C:cell outer membrane"/>
    <property type="evidence" value="ECO:0007669"/>
    <property type="project" value="UniProtKB-SubCell"/>
</dbReference>
<keyword evidence="9 12" id="KW-0472">Membrane</keyword>
<dbReference type="GO" id="GO:0015889">
    <property type="term" value="P:cobalamin transport"/>
    <property type="evidence" value="ECO:0007669"/>
    <property type="project" value="TreeGrafter"/>
</dbReference>
<dbReference type="InterPro" id="IPR000531">
    <property type="entry name" value="Beta-barrel_TonB"/>
</dbReference>
<evidence type="ECO:0000256" key="14">
    <source>
        <dbReference type="SAM" id="SignalP"/>
    </source>
</evidence>
<evidence type="ECO:0000256" key="9">
    <source>
        <dbReference type="ARBA" id="ARBA00023136"/>
    </source>
</evidence>
<reference evidence="17 18" key="1">
    <citation type="submission" date="2020-01" db="EMBL/GenBank/DDBJ databases">
        <title>Novel species isolated from a subtropical stream in China.</title>
        <authorList>
            <person name="Lu H."/>
        </authorList>
    </citation>
    <scope>NUCLEOTIDE SEQUENCE [LARGE SCALE GENOMIC DNA]</scope>
    <source>
        <strain evidence="17 18">FT82W</strain>
    </source>
</reference>
<dbReference type="Proteomes" id="UP000470302">
    <property type="component" value="Unassembled WGS sequence"/>
</dbReference>
<feature type="chain" id="PRO_5032277618" evidence="14">
    <location>
        <begin position="26"/>
        <end position="618"/>
    </location>
</feature>
<keyword evidence="4 12" id="KW-1134">Transmembrane beta strand</keyword>
<name>A0A845G999_9BURK</name>
<keyword evidence="5 12" id="KW-0812">Transmembrane</keyword>
<evidence type="ECO:0000256" key="8">
    <source>
        <dbReference type="ARBA" id="ARBA00023077"/>
    </source>
</evidence>
<dbReference type="PANTHER" id="PTHR30069:SF53">
    <property type="entry name" value="COLICIN I RECEPTOR-RELATED"/>
    <property type="match status" value="1"/>
</dbReference>
<comment type="similarity">
    <text evidence="2 12 13">Belongs to the TonB-dependent receptor family.</text>
</comment>
<keyword evidence="6 14" id="KW-0732">Signal</keyword>
<keyword evidence="3 12" id="KW-0813">Transport</keyword>
<keyword evidence="7" id="KW-0406">Ion transport</keyword>
<dbReference type="InterPro" id="IPR036942">
    <property type="entry name" value="Beta-barrel_TonB_sf"/>
</dbReference>
<dbReference type="PANTHER" id="PTHR30069">
    <property type="entry name" value="TONB-DEPENDENT OUTER MEMBRANE RECEPTOR"/>
    <property type="match status" value="1"/>
</dbReference>
<keyword evidence="8 13" id="KW-0798">TonB box</keyword>
<dbReference type="Gene3D" id="2.170.130.10">
    <property type="entry name" value="TonB-dependent receptor, plug domain"/>
    <property type="match status" value="1"/>
</dbReference>